<organism evidence="2 3">
    <name type="scientific">Polarella glacialis</name>
    <name type="common">Dinoflagellate</name>
    <dbReference type="NCBI Taxonomy" id="89957"/>
    <lineage>
        <taxon>Eukaryota</taxon>
        <taxon>Sar</taxon>
        <taxon>Alveolata</taxon>
        <taxon>Dinophyceae</taxon>
        <taxon>Suessiales</taxon>
        <taxon>Suessiaceae</taxon>
        <taxon>Polarella</taxon>
    </lineage>
</organism>
<accession>A0A813DY67</accession>
<proteinExistence type="predicted"/>
<dbReference type="AlphaFoldDB" id="A0A813DY67"/>
<protein>
    <recommendedName>
        <fullName evidence="1">Asl1-like glycosyl hydrolase catalytic domain-containing protein</fullName>
    </recommendedName>
</protein>
<name>A0A813DY67_POLGL</name>
<reference evidence="2" key="1">
    <citation type="submission" date="2021-02" db="EMBL/GenBank/DDBJ databases">
        <authorList>
            <person name="Dougan E. K."/>
            <person name="Rhodes N."/>
            <person name="Thang M."/>
            <person name="Chan C."/>
        </authorList>
    </citation>
    <scope>NUCLEOTIDE SEQUENCE</scope>
</reference>
<gene>
    <name evidence="2" type="ORF">PGLA1383_LOCUS12220</name>
</gene>
<dbReference type="EMBL" id="CAJNNV010006444">
    <property type="protein sequence ID" value="CAE8593630.1"/>
    <property type="molecule type" value="Genomic_DNA"/>
</dbReference>
<feature type="domain" description="Asl1-like glycosyl hydrolase catalytic" evidence="1">
    <location>
        <begin position="45"/>
        <end position="172"/>
    </location>
</feature>
<dbReference type="InterPro" id="IPR024655">
    <property type="entry name" value="Asl1_glyco_hydro_catalytic"/>
</dbReference>
<comment type="caution">
    <text evidence="2">The sequence shown here is derived from an EMBL/GenBank/DDBJ whole genome shotgun (WGS) entry which is preliminary data.</text>
</comment>
<evidence type="ECO:0000313" key="3">
    <source>
        <dbReference type="Proteomes" id="UP000654075"/>
    </source>
</evidence>
<keyword evidence="3" id="KW-1185">Reference proteome</keyword>
<evidence type="ECO:0000313" key="2">
    <source>
        <dbReference type="EMBL" id="CAE8593630.1"/>
    </source>
</evidence>
<dbReference type="Proteomes" id="UP000654075">
    <property type="component" value="Unassembled WGS sequence"/>
</dbReference>
<sequence length="227" mass="25341">DMTGIHRPRAFSTSTGVAPQIVSPSMAGEATGKVSCEGVDPSQPNSITMCNGWLQDFKRNALLMPCTDFNRKAVNCWDVIDHIQIHAYARTAAEVKTKIEGYYDAFQEDFEGLNGRKKKTLWLTEVAMGSNNASEIVPFVEDLMNSQDGLTNRTKYGFVEKISWFSSYSFPSFKIGDYQPRANEVWSSSLFFPFGQLSPVGERFFSICKESAASGRQLAEKSREVLV</sequence>
<dbReference type="Pfam" id="PF11790">
    <property type="entry name" value="Glyco_hydro_cc"/>
    <property type="match status" value="1"/>
</dbReference>
<dbReference type="OrthoDB" id="434684at2759"/>
<feature type="non-terminal residue" evidence="2">
    <location>
        <position position="1"/>
    </location>
</feature>
<evidence type="ECO:0000259" key="1">
    <source>
        <dbReference type="Pfam" id="PF11790"/>
    </source>
</evidence>